<dbReference type="InterPro" id="IPR048258">
    <property type="entry name" value="Cyclins_cyclin-box"/>
</dbReference>
<sequence length="706" mass="79397">MIGRRGGRGSHQPQNQHDSPNRERDLRDIEVDDLRRQVQQLQQRLEHFEPLEHDVSHHDSENEPTDEENTNHFGRGYDRASNDGNNQFDNQRMLCDITKPDKQIIARYLGGLRTDICNVVQLQPYWTYNDVVKLSLKVEKQIREGRGGSSRSWIRENNTNRASVSTTKAVFSTNVGATPKATHKQEGVASSSNRSSSIRCFKCQGISHITSDCPNRKIVSLVEETMDNLIEEDELIEDDGPQFDEEITYGDQGGGKAKNDPAQGKNRRVLGDIGNLETLSIVEGKISRPITRFVSLYFSISLSVCLFLSIYLHLPVVDDGVPAIRKGRVVKEAAEAQKKISEKPNPDNVIVILSNEKEKVKPVEAQKKLLSEKPEAETLVLISPLEEEKVKPVGAGSSRKGSSRKVKTLTSILSARSKAACGITNKPQDLIVNIDAADVNDELAVAEYVDELYMFYKATEDESRVHDYMVSQPCINAKMRTILADWLIEVHSRYQLMPETLYLSINILDRYLSMKTITRRELQLVGISSMLTACKYEEGYAPQVNDFVCLTDYAYGGVEIRVMEKAILEQLGWYLTVPTPYVFLVRYIKASVLPDQEMENMASFLAELGLIHYSTTVHYCPSMLAASAVYAARCTLNKRPFWTETLKHHTGYREGQLMDCAKLLVRFHSAAAKGEHKTGVYRKFISPSRGAVALFTPAKRLLGVST</sequence>
<feature type="compositionally biased region" description="Basic and acidic residues" evidence="6">
    <location>
        <begin position="44"/>
        <end position="61"/>
    </location>
</feature>
<evidence type="ECO:0000256" key="3">
    <source>
        <dbReference type="ARBA" id="ARBA00023127"/>
    </source>
</evidence>
<dbReference type="InterPro" id="IPR013763">
    <property type="entry name" value="Cyclin-like_dom"/>
</dbReference>
<dbReference type="PROSITE" id="PS00292">
    <property type="entry name" value="CYCLINS"/>
    <property type="match status" value="1"/>
</dbReference>
<name>A0A5C7IXN5_9ROSI</name>
<dbReference type="Pfam" id="PF00134">
    <property type="entry name" value="Cyclin_N"/>
    <property type="match status" value="1"/>
</dbReference>
<evidence type="ECO:0000313" key="9">
    <source>
        <dbReference type="EMBL" id="TXG73206.1"/>
    </source>
</evidence>
<dbReference type="PANTHER" id="PTHR10177">
    <property type="entry name" value="CYCLINS"/>
    <property type="match status" value="1"/>
</dbReference>
<dbReference type="EMBL" id="VAHF01000001">
    <property type="protein sequence ID" value="TXG73206.1"/>
    <property type="molecule type" value="Genomic_DNA"/>
</dbReference>
<accession>A0A5C7IXN5</accession>
<keyword evidence="2" id="KW-0132">Cell division</keyword>
<dbReference type="FunFam" id="1.10.472.10:FF:000001">
    <property type="entry name" value="G2/mitotic-specific cyclin"/>
    <property type="match status" value="1"/>
</dbReference>
<evidence type="ECO:0000259" key="7">
    <source>
        <dbReference type="SMART" id="SM00385"/>
    </source>
</evidence>
<reference evidence="10" key="1">
    <citation type="journal article" date="2019" name="Gigascience">
        <title>De novo genome assembly of the endangered Acer yangbiense, a plant species with extremely small populations endemic to Yunnan Province, China.</title>
        <authorList>
            <person name="Yang J."/>
            <person name="Wariss H.M."/>
            <person name="Tao L."/>
            <person name="Zhang R."/>
            <person name="Yun Q."/>
            <person name="Hollingsworth P."/>
            <person name="Dao Z."/>
            <person name="Luo G."/>
            <person name="Guo H."/>
            <person name="Ma Y."/>
            <person name="Sun W."/>
        </authorList>
    </citation>
    <scope>NUCLEOTIDE SEQUENCE [LARGE SCALE GENOMIC DNA]</scope>
    <source>
        <strain evidence="10">cv. Malutang</strain>
    </source>
</reference>
<keyword evidence="3 5" id="KW-0195">Cyclin</keyword>
<comment type="caution">
    <text evidence="9">The sequence shown here is derived from an EMBL/GenBank/DDBJ whole genome shotgun (WGS) entry which is preliminary data.</text>
</comment>
<dbReference type="Pfam" id="PF02984">
    <property type="entry name" value="Cyclin_C"/>
    <property type="match status" value="1"/>
</dbReference>
<feature type="domain" description="Cyclin-like" evidence="7">
    <location>
        <begin position="485"/>
        <end position="569"/>
    </location>
</feature>
<dbReference type="AlphaFoldDB" id="A0A5C7IXN5"/>
<comment type="similarity">
    <text evidence="1">Belongs to the cyclin family. Cyclin AB subfamily.</text>
</comment>
<dbReference type="Gene3D" id="1.10.472.10">
    <property type="entry name" value="Cyclin-like"/>
    <property type="match status" value="2"/>
</dbReference>
<gene>
    <name evidence="9" type="ORF">EZV62_001785</name>
</gene>
<dbReference type="OrthoDB" id="5590282at2759"/>
<keyword evidence="10" id="KW-1185">Reference proteome</keyword>
<organism evidence="9 10">
    <name type="scientific">Acer yangbiense</name>
    <dbReference type="NCBI Taxonomy" id="1000413"/>
    <lineage>
        <taxon>Eukaryota</taxon>
        <taxon>Viridiplantae</taxon>
        <taxon>Streptophyta</taxon>
        <taxon>Embryophyta</taxon>
        <taxon>Tracheophyta</taxon>
        <taxon>Spermatophyta</taxon>
        <taxon>Magnoliopsida</taxon>
        <taxon>eudicotyledons</taxon>
        <taxon>Gunneridae</taxon>
        <taxon>Pentapetalae</taxon>
        <taxon>rosids</taxon>
        <taxon>malvids</taxon>
        <taxon>Sapindales</taxon>
        <taxon>Sapindaceae</taxon>
        <taxon>Hippocastanoideae</taxon>
        <taxon>Acereae</taxon>
        <taxon>Acer</taxon>
    </lineage>
</organism>
<dbReference type="GO" id="GO:0051301">
    <property type="term" value="P:cell division"/>
    <property type="evidence" value="ECO:0007669"/>
    <property type="project" value="UniProtKB-KW"/>
</dbReference>
<dbReference type="Proteomes" id="UP000323000">
    <property type="component" value="Chromosome 1"/>
</dbReference>
<feature type="domain" description="Cyclin-like" evidence="7">
    <location>
        <begin position="582"/>
        <end position="666"/>
    </location>
</feature>
<evidence type="ECO:0000259" key="8">
    <source>
        <dbReference type="SMART" id="SM01332"/>
    </source>
</evidence>
<dbReference type="SMART" id="SM01332">
    <property type="entry name" value="Cyclin_C"/>
    <property type="match status" value="1"/>
</dbReference>
<evidence type="ECO:0000256" key="1">
    <source>
        <dbReference type="ARBA" id="ARBA00006955"/>
    </source>
</evidence>
<evidence type="ECO:0000256" key="2">
    <source>
        <dbReference type="ARBA" id="ARBA00022618"/>
    </source>
</evidence>
<evidence type="ECO:0000313" key="10">
    <source>
        <dbReference type="Proteomes" id="UP000323000"/>
    </source>
</evidence>
<dbReference type="SUPFAM" id="SSF47954">
    <property type="entry name" value="Cyclin-like"/>
    <property type="match status" value="2"/>
</dbReference>
<dbReference type="FunFam" id="1.10.472.10:FF:000032">
    <property type="entry name" value="G2/mitotic-specific cyclin-1"/>
    <property type="match status" value="1"/>
</dbReference>
<dbReference type="GO" id="GO:0010332">
    <property type="term" value="P:response to gamma radiation"/>
    <property type="evidence" value="ECO:0007669"/>
    <property type="project" value="UniProtKB-ARBA"/>
</dbReference>
<dbReference type="InterPro" id="IPR004367">
    <property type="entry name" value="Cyclin_C-dom"/>
</dbReference>
<dbReference type="CDD" id="cd20511">
    <property type="entry name" value="CYCLIN_AtCycB-like_rpt2"/>
    <property type="match status" value="1"/>
</dbReference>
<keyword evidence="4" id="KW-0131">Cell cycle</keyword>
<feature type="domain" description="Cyclin C-terminal" evidence="8">
    <location>
        <begin position="578"/>
        <end position="698"/>
    </location>
</feature>
<dbReference type="SMART" id="SM00385">
    <property type="entry name" value="CYCLIN"/>
    <property type="match status" value="2"/>
</dbReference>
<protein>
    <submittedName>
        <fullName evidence="9">Uncharacterized protein</fullName>
    </submittedName>
</protein>
<evidence type="ECO:0000256" key="6">
    <source>
        <dbReference type="SAM" id="MobiDB-lite"/>
    </source>
</evidence>
<dbReference type="InterPro" id="IPR006671">
    <property type="entry name" value="Cyclin_N"/>
</dbReference>
<dbReference type="InterPro" id="IPR039361">
    <property type="entry name" value="Cyclin"/>
</dbReference>
<evidence type="ECO:0000256" key="5">
    <source>
        <dbReference type="RuleBase" id="RU000383"/>
    </source>
</evidence>
<feature type="region of interest" description="Disordered" evidence="6">
    <location>
        <begin position="1"/>
        <end position="72"/>
    </location>
</feature>
<evidence type="ECO:0000256" key="4">
    <source>
        <dbReference type="ARBA" id="ARBA00023306"/>
    </source>
</evidence>
<dbReference type="InterPro" id="IPR036915">
    <property type="entry name" value="Cyclin-like_sf"/>
</dbReference>
<feature type="compositionally biased region" description="Basic and acidic residues" evidence="6">
    <location>
        <begin position="19"/>
        <end position="36"/>
    </location>
</feature>
<proteinExistence type="inferred from homology"/>